<dbReference type="AlphaFoldDB" id="A0A1Z4JIW9"/>
<dbReference type="Pfam" id="PF05729">
    <property type="entry name" value="NACHT"/>
    <property type="match status" value="1"/>
</dbReference>
<dbReference type="SMART" id="SM00255">
    <property type="entry name" value="TIR"/>
    <property type="match status" value="1"/>
</dbReference>
<feature type="domain" description="NACHT" evidence="2">
    <location>
        <begin position="240"/>
        <end position="358"/>
    </location>
</feature>
<evidence type="ECO:0000313" key="3">
    <source>
        <dbReference type="EMBL" id="BAY56691.1"/>
    </source>
</evidence>
<dbReference type="PROSITE" id="PS50104">
    <property type="entry name" value="TIR"/>
    <property type="match status" value="1"/>
</dbReference>
<dbReference type="InterPro" id="IPR035897">
    <property type="entry name" value="Toll_tir_struct_dom_sf"/>
</dbReference>
<dbReference type="Pfam" id="PF22727">
    <property type="entry name" value="NCH2"/>
    <property type="match status" value="1"/>
</dbReference>
<protein>
    <submittedName>
        <fullName evidence="3">NACHT domain family protein</fullName>
    </submittedName>
</protein>
<dbReference type="PANTHER" id="PTHR46844:SF1">
    <property type="entry name" value="SLR5058 PROTEIN"/>
    <property type="match status" value="1"/>
</dbReference>
<sequence>MSAIEIFLSYASQDESLMKELEKHLSTLERQGIIRAWHNQKITVGAERAEQIDHHLESAQIILLLISSDFLASKKRYEIELKRAMERHESKEALVIPVILRPVDWKGASFSKLEALPRDGRAITQWANQDEAFESVVRGIRRAIEFPDSEIDPIVQSIRQRISRDIQKRCGTMRVLDMEQRITIDSIYTTVNILEKLTGNQRRSIEQLLEGCNFEDFDRFSLGRVQQKRIPGLEAVQKHNKLLILGKPGAGKTTFLKWLALQCQAGQLYKNHIPIFVPLKEFAEASGQPSLIEFIAKQFAECGIENPEIVKKISLAGRSLILLDGLDEVRAEDQNHILNTIQQTSRQFDGNQFVMTCRIAAKEYTFESFTEVEVADFDTEQIADFAFKWFQHKDPTKATEFSKALEAHPGLQELATNPLLLTLLCLVYGEQAGFPANRAELYKEGLDVLLKKWDGKRNITRDVVYKQLSLNRKEDLLSQIAFNAFTRSEYFFKQRFVEEEIQDYIRNLPNANLDPETLQLDREAVLKSIEAQHGLLVERARGIYSFSHLTFQEYFTARKIEKSEGDFKEIVCHVTEKRWREVFLLTVGMLRNADKFFLAMKREIDGILAKDEKLQQFLTFVEQKSYSTKASYKPAAIRAFYLTLDRDHTRALDYALGLYLYGALYLDIEFALALALDHALDHALYREVDLDRELDRDRELDIELDLDLELYRALYLYRALDGNHTRALDRDRELARALDRDRELARALDPKLNQKLQQLKSQLPSIENREHFKQWWKTNGQNWTEQLRTVMIQHRNIGHNWQFTTTQKQLLNQYYEANRLLVACLNSDCYVSRKVREEIEATLLLPYNRSGISTQPKPKTQPQNVGNAIDYLKNAIRWTDR</sequence>
<dbReference type="SUPFAM" id="SSF52540">
    <property type="entry name" value="P-loop containing nucleoside triphosphate hydrolases"/>
    <property type="match status" value="1"/>
</dbReference>
<accession>A0A1Z4JIW9</accession>
<dbReference type="InterPro" id="IPR007111">
    <property type="entry name" value="NACHT_NTPase"/>
</dbReference>
<reference evidence="3 4" key="1">
    <citation type="submission" date="2017-06" db="EMBL/GenBank/DDBJ databases">
        <title>Genome sequencing of cyanobaciteial culture collection at National Institute for Environmental Studies (NIES).</title>
        <authorList>
            <person name="Hirose Y."/>
            <person name="Shimura Y."/>
            <person name="Fujisawa T."/>
            <person name="Nakamura Y."/>
            <person name="Kawachi M."/>
        </authorList>
    </citation>
    <scope>NUCLEOTIDE SEQUENCE [LARGE SCALE GENOMIC DNA]</scope>
    <source>
        <strain evidence="3 4">NIES-2135</strain>
    </source>
</reference>
<dbReference type="SUPFAM" id="SSF52200">
    <property type="entry name" value="Toll/Interleukin receptor TIR domain"/>
    <property type="match status" value="1"/>
</dbReference>
<dbReference type="GO" id="GO:0007165">
    <property type="term" value="P:signal transduction"/>
    <property type="evidence" value="ECO:0007669"/>
    <property type="project" value="InterPro"/>
</dbReference>
<name>A0A1Z4JIW9_LEPBY</name>
<evidence type="ECO:0000313" key="4">
    <source>
        <dbReference type="Proteomes" id="UP000217895"/>
    </source>
</evidence>
<feature type="domain" description="TIR" evidence="1">
    <location>
        <begin position="2"/>
        <end position="144"/>
    </location>
</feature>
<dbReference type="Proteomes" id="UP000217895">
    <property type="component" value="Chromosome"/>
</dbReference>
<dbReference type="PROSITE" id="PS50837">
    <property type="entry name" value="NACHT"/>
    <property type="match status" value="1"/>
</dbReference>
<organism evidence="3 4">
    <name type="scientific">Leptolyngbya boryana NIES-2135</name>
    <dbReference type="NCBI Taxonomy" id="1973484"/>
    <lineage>
        <taxon>Bacteria</taxon>
        <taxon>Bacillati</taxon>
        <taxon>Cyanobacteriota</taxon>
        <taxon>Cyanophyceae</taxon>
        <taxon>Leptolyngbyales</taxon>
        <taxon>Leptolyngbyaceae</taxon>
        <taxon>Leptolyngbya group</taxon>
        <taxon>Leptolyngbya</taxon>
    </lineage>
</organism>
<dbReference type="InterPro" id="IPR000157">
    <property type="entry name" value="TIR_dom"/>
</dbReference>
<keyword evidence="4" id="KW-1185">Reference proteome</keyword>
<gene>
    <name evidence="3" type="ORF">NIES2135_35270</name>
</gene>
<dbReference type="InterPro" id="IPR054501">
    <property type="entry name" value="NCH2"/>
</dbReference>
<dbReference type="PANTHER" id="PTHR46844">
    <property type="entry name" value="SLR5058 PROTEIN"/>
    <property type="match status" value="1"/>
</dbReference>
<dbReference type="Pfam" id="PF13676">
    <property type="entry name" value="TIR_2"/>
    <property type="match status" value="1"/>
</dbReference>
<dbReference type="Gene3D" id="3.40.50.10140">
    <property type="entry name" value="Toll/interleukin-1 receptor homology (TIR) domain"/>
    <property type="match status" value="1"/>
</dbReference>
<proteinExistence type="predicted"/>
<dbReference type="EMBL" id="AP018203">
    <property type="protein sequence ID" value="BAY56691.1"/>
    <property type="molecule type" value="Genomic_DNA"/>
</dbReference>
<dbReference type="InterPro" id="IPR027417">
    <property type="entry name" value="P-loop_NTPase"/>
</dbReference>
<evidence type="ECO:0000259" key="1">
    <source>
        <dbReference type="PROSITE" id="PS50104"/>
    </source>
</evidence>
<evidence type="ECO:0000259" key="2">
    <source>
        <dbReference type="PROSITE" id="PS50837"/>
    </source>
</evidence>
<dbReference type="Gene3D" id="3.40.50.300">
    <property type="entry name" value="P-loop containing nucleotide triphosphate hydrolases"/>
    <property type="match status" value="1"/>
</dbReference>